<dbReference type="Pfam" id="PF00496">
    <property type="entry name" value="SBP_bac_5"/>
    <property type="match status" value="1"/>
</dbReference>
<dbReference type="InterPro" id="IPR000914">
    <property type="entry name" value="SBP_5_dom"/>
</dbReference>
<dbReference type="GO" id="GO:0043190">
    <property type="term" value="C:ATP-binding cassette (ABC) transporter complex"/>
    <property type="evidence" value="ECO:0007669"/>
    <property type="project" value="InterPro"/>
</dbReference>
<comment type="caution">
    <text evidence="3">The sequence shown here is derived from an EMBL/GenBank/DDBJ whole genome shotgun (WGS) entry which is preliminary data.</text>
</comment>
<gene>
    <name evidence="3" type="ORF">GH810_12140</name>
</gene>
<keyword evidence="4" id="KW-1185">Reference proteome</keyword>
<keyword evidence="1" id="KW-0732">Signal</keyword>
<dbReference type="Gene3D" id="3.40.190.10">
    <property type="entry name" value="Periplasmic binding protein-like II"/>
    <property type="match status" value="1"/>
</dbReference>
<dbReference type="GO" id="GO:0015833">
    <property type="term" value="P:peptide transport"/>
    <property type="evidence" value="ECO:0007669"/>
    <property type="project" value="TreeGrafter"/>
</dbReference>
<dbReference type="EMBL" id="WJBD01000014">
    <property type="protein sequence ID" value="MBC3889065.1"/>
    <property type="molecule type" value="Genomic_DNA"/>
</dbReference>
<dbReference type="InterPro" id="IPR039424">
    <property type="entry name" value="SBP_5"/>
</dbReference>
<dbReference type="OrthoDB" id="239741at2"/>
<evidence type="ECO:0000313" key="3">
    <source>
        <dbReference type="EMBL" id="MBC3889065.1"/>
    </source>
</evidence>
<sequence>MLNIRLKQWTVLLLIASLVVMLPGCGNTQSKSEEENNLANQKQVEVIKLAGGDWGYPTPYGIYPRGPGSRKMALIFDSLVKTDTDSNLIPKLAIEWQASDDGLVYTLKLRPDVKWNDGEAFTAEDVVFSYNYQKTYPTVSAADFSKIASMEVADPQTVKITITEANAKFLTTLTGFMIIPKHVWETVTDPNNYQDAKAVVGTGPYKLTDYSKELGSYRYVINEYFWGSEPKVKELKFIPVSEEILAFEQGDVDRISITPDVLDRFENNDEYEVMQYVTTWAYRLYFNMNTQPEFANVTFRQALAYAINRQDLVDKIERGAAVPGNPGVLHPTNKLYNKDVEQYPYDTKKAEELLDSIGFKDTDGDKIRENASGEKLSFMLLADEGSARLADLIKQDLSLVGIEINVQTTDTKSRDARFAAGDFEMVINGSGGGEDLSEITNIKKSAKATSTTAQVIGYNNPEVDRLYTAQLNATDPAEQLKLSGELQSIVAQELPKLTLYYTNTIAVHRPKVYDGWSKNTYHDDDRENFVAD</sequence>
<reference evidence="3" key="1">
    <citation type="submission" date="2019-10" db="EMBL/GenBank/DDBJ databases">
        <authorList>
            <person name="Ross D.E."/>
            <person name="Gulliver D."/>
        </authorList>
    </citation>
    <scope>NUCLEOTIDE SEQUENCE</scope>
    <source>
        <strain evidence="3">DER-2019</strain>
    </source>
</reference>
<dbReference type="PIRSF" id="PIRSF002741">
    <property type="entry name" value="MppA"/>
    <property type="match status" value="1"/>
</dbReference>
<organism evidence="3 4">
    <name type="scientific">Acetobacterium paludosum</name>
    <dbReference type="NCBI Taxonomy" id="52693"/>
    <lineage>
        <taxon>Bacteria</taxon>
        <taxon>Bacillati</taxon>
        <taxon>Bacillota</taxon>
        <taxon>Clostridia</taxon>
        <taxon>Eubacteriales</taxon>
        <taxon>Eubacteriaceae</taxon>
        <taxon>Acetobacterium</taxon>
    </lineage>
</organism>
<dbReference type="SUPFAM" id="SSF53850">
    <property type="entry name" value="Periplasmic binding protein-like II"/>
    <property type="match status" value="1"/>
</dbReference>
<evidence type="ECO:0000259" key="2">
    <source>
        <dbReference type="Pfam" id="PF00496"/>
    </source>
</evidence>
<dbReference type="Gene3D" id="3.10.105.10">
    <property type="entry name" value="Dipeptide-binding Protein, Domain 3"/>
    <property type="match status" value="1"/>
</dbReference>
<evidence type="ECO:0000313" key="4">
    <source>
        <dbReference type="Proteomes" id="UP000616595"/>
    </source>
</evidence>
<dbReference type="InterPro" id="IPR030678">
    <property type="entry name" value="Peptide/Ni-bd"/>
</dbReference>
<name>A0A923I4W3_9FIRM</name>
<dbReference type="PANTHER" id="PTHR30290">
    <property type="entry name" value="PERIPLASMIC BINDING COMPONENT OF ABC TRANSPORTER"/>
    <property type="match status" value="1"/>
</dbReference>
<proteinExistence type="predicted"/>
<dbReference type="GO" id="GO:0042597">
    <property type="term" value="C:periplasmic space"/>
    <property type="evidence" value="ECO:0007669"/>
    <property type="project" value="UniProtKB-ARBA"/>
</dbReference>
<dbReference type="Proteomes" id="UP000616595">
    <property type="component" value="Unassembled WGS sequence"/>
</dbReference>
<protein>
    <submittedName>
        <fullName evidence="3">Diguanylate phosphodiesterase</fullName>
    </submittedName>
</protein>
<dbReference type="GO" id="GO:1904680">
    <property type="term" value="F:peptide transmembrane transporter activity"/>
    <property type="evidence" value="ECO:0007669"/>
    <property type="project" value="TreeGrafter"/>
</dbReference>
<dbReference type="PANTHER" id="PTHR30290:SF64">
    <property type="entry name" value="ABC TRANSPORTER PERIPLASMIC BINDING PROTEIN"/>
    <property type="match status" value="1"/>
</dbReference>
<accession>A0A923I4W3</accession>
<feature type="domain" description="Solute-binding protein family 5" evidence="2">
    <location>
        <begin position="88"/>
        <end position="433"/>
    </location>
</feature>
<dbReference type="Gene3D" id="3.90.76.10">
    <property type="entry name" value="Dipeptide-binding Protein, Domain 1"/>
    <property type="match status" value="1"/>
</dbReference>
<dbReference type="AlphaFoldDB" id="A0A923I4W3"/>
<reference evidence="3" key="2">
    <citation type="submission" date="2020-10" db="EMBL/GenBank/DDBJ databases">
        <title>Comparative genomics of the Acetobacterium genus.</title>
        <authorList>
            <person name="Marshall C."/>
            <person name="May H."/>
            <person name="Norman S."/>
        </authorList>
    </citation>
    <scope>NUCLEOTIDE SEQUENCE</scope>
    <source>
        <strain evidence="3">DER-2019</strain>
    </source>
</reference>
<dbReference type="RefSeq" id="WP_148568324.1">
    <property type="nucleotide sequence ID" value="NZ_RXYA01000016.1"/>
</dbReference>
<evidence type="ECO:0000256" key="1">
    <source>
        <dbReference type="ARBA" id="ARBA00022729"/>
    </source>
</evidence>